<accession>A0A978W1G9</accession>
<gene>
    <name evidence="7" type="ORF">FEM48_Zijuj01G0132600</name>
</gene>
<feature type="transmembrane region" description="Helical" evidence="5">
    <location>
        <begin position="117"/>
        <end position="136"/>
    </location>
</feature>
<evidence type="ECO:0000256" key="5">
    <source>
        <dbReference type="SAM" id="Phobius"/>
    </source>
</evidence>
<dbReference type="AlphaFoldDB" id="A0A978W1G9"/>
<dbReference type="PANTHER" id="PTHR31415">
    <property type="entry name" value="OS05G0367900 PROTEIN"/>
    <property type="match status" value="1"/>
</dbReference>
<comment type="caution">
    <text evidence="7">The sequence shown here is derived from an EMBL/GenBank/DDBJ whole genome shotgun (WGS) entry which is preliminary data.</text>
</comment>
<dbReference type="GO" id="GO:0005886">
    <property type="term" value="C:plasma membrane"/>
    <property type="evidence" value="ECO:0007669"/>
    <property type="project" value="TreeGrafter"/>
</dbReference>
<proteinExistence type="predicted"/>
<dbReference type="InterPro" id="IPR004864">
    <property type="entry name" value="LEA_2"/>
</dbReference>
<evidence type="ECO:0000313" key="8">
    <source>
        <dbReference type="Proteomes" id="UP000813462"/>
    </source>
</evidence>
<organism evidence="7 8">
    <name type="scientific">Ziziphus jujuba var. spinosa</name>
    <dbReference type="NCBI Taxonomy" id="714518"/>
    <lineage>
        <taxon>Eukaryota</taxon>
        <taxon>Viridiplantae</taxon>
        <taxon>Streptophyta</taxon>
        <taxon>Embryophyta</taxon>
        <taxon>Tracheophyta</taxon>
        <taxon>Spermatophyta</taxon>
        <taxon>Magnoliopsida</taxon>
        <taxon>eudicotyledons</taxon>
        <taxon>Gunneridae</taxon>
        <taxon>Pentapetalae</taxon>
        <taxon>rosids</taxon>
        <taxon>fabids</taxon>
        <taxon>Rosales</taxon>
        <taxon>Rhamnaceae</taxon>
        <taxon>Paliureae</taxon>
        <taxon>Ziziphus</taxon>
    </lineage>
</organism>
<dbReference type="Proteomes" id="UP000813462">
    <property type="component" value="Unassembled WGS sequence"/>
</dbReference>
<evidence type="ECO:0000256" key="3">
    <source>
        <dbReference type="ARBA" id="ARBA00022989"/>
    </source>
</evidence>
<keyword evidence="4 5" id="KW-0472">Membrane</keyword>
<protein>
    <recommendedName>
        <fullName evidence="6">Late embryogenesis abundant protein LEA-2 subgroup domain-containing protein</fullName>
    </recommendedName>
</protein>
<comment type="subcellular location">
    <subcellularLocation>
        <location evidence="1">Membrane</location>
        <topology evidence="1">Single-pass membrane protein</topology>
    </subcellularLocation>
</comment>
<dbReference type="EMBL" id="JAEACU010000001">
    <property type="protein sequence ID" value="KAH7545803.1"/>
    <property type="molecule type" value="Genomic_DNA"/>
</dbReference>
<dbReference type="Pfam" id="PF03168">
    <property type="entry name" value="LEA_2"/>
    <property type="match status" value="1"/>
</dbReference>
<dbReference type="GO" id="GO:0009506">
    <property type="term" value="C:plasmodesma"/>
    <property type="evidence" value="ECO:0007669"/>
    <property type="project" value="TreeGrafter"/>
</dbReference>
<reference evidence="7" key="1">
    <citation type="journal article" date="2021" name="Front. Plant Sci.">
        <title>Chromosome-Scale Genome Assembly for Chinese Sour Jujube and Insights Into Its Genome Evolution and Domestication Signature.</title>
        <authorList>
            <person name="Shen L.-Y."/>
            <person name="Luo H."/>
            <person name="Wang X.-L."/>
            <person name="Wang X.-M."/>
            <person name="Qiu X.-J."/>
            <person name="Liu H."/>
            <person name="Zhou S.-S."/>
            <person name="Jia K.-H."/>
            <person name="Nie S."/>
            <person name="Bao Y.-T."/>
            <person name="Zhang R.-G."/>
            <person name="Yun Q.-Z."/>
            <person name="Chai Y.-H."/>
            <person name="Lu J.-Y."/>
            <person name="Li Y."/>
            <person name="Zhao S.-W."/>
            <person name="Mao J.-F."/>
            <person name="Jia S.-G."/>
            <person name="Mao Y.-M."/>
        </authorList>
    </citation>
    <scope>NUCLEOTIDE SEQUENCE</scope>
    <source>
        <strain evidence="7">AT0</strain>
        <tissue evidence="7">Leaf</tissue>
    </source>
</reference>
<evidence type="ECO:0000256" key="1">
    <source>
        <dbReference type="ARBA" id="ARBA00004167"/>
    </source>
</evidence>
<feature type="domain" description="Late embryogenesis abundant protein LEA-2 subgroup" evidence="6">
    <location>
        <begin position="169"/>
        <end position="272"/>
    </location>
</feature>
<keyword evidence="2 5" id="KW-0812">Transmembrane</keyword>
<evidence type="ECO:0000259" key="6">
    <source>
        <dbReference type="Pfam" id="PF03168"/>
    </source>
</evidence>
<name>A0A978W1G9_ZIZJJ</name>
<evidence type="ECO:0000256" key="2">
    <source>
        <dbReference type="ARBA" id="ARBA00022692"/>
    </source>
</evidence>
<evidence type="ECO:0000313" key="7">
    <source>
        <dbReference type="EMBL" id="KAH7545803.1"/>
    </source>
</evidence>
<dbReference type="GO" id="GO:0098542">
    <property type="term" value="P:defense response to other organism"/>
    <property type="evidence" value="ECO:0007669"/>
    <property type="project" value="InterPro"/>
</dbReference>
<dbReference type="PANTHER" id="PTHR31415:SF3">
    <property type="entry name" value="LATE EMBRYOGENESIS ABUNDANT (LEA) HYDROXYPROLINE-RICH GLYCOPROTEIN FAMILY"/>
    <property type="match status" value="1"/>
</dbReference>
<evidence type="ECO:0000256" key="4">
    <source>
        <dbReference type="ARBA" id="ARBA00023136"/>
    </source>
</evidence>
<dbReference type="InterPro" id="IPR044839">
    <property type="entry name" value="NDR1-like"/>
</dbReference>
<keyword evidence="3 5" id="KW-1133">Transmembrane helix</keyword>
<sequence length="295" mass="33257">MDEVLDVDSDEDGTSTIEAKVGGTPKILLLTFSSRLPSSLHKHLNRLQFSKSHPKPSRILLCQKKKKKKKMFKSSTRIPIKSPTDPGPIKRHHTAGYYAHRVRDSLTTQVSKIVCTIFLGLLFIIGLITFILWLSLRPHRPRFHIHEFSVPGLSQDTGFANAQISFNASARNSNHDIGIYYDAMDGAVYYRDQQIGSLPGLLYPFYQDPKNTTLVEGVFSGATLTVSSERWMEFQNDRAHGTVVFRLEMTSRIRFKISTWTSKGHRMHANCEVSVGSDGSILPASKDKRCPVYFA</sequence>